<feature type="transmembrane region" description="Helical" evidence="1">
    <location>
        <begin position="108"/>
        <end position="127"/>
    </location>
</feature>
<proteinExistence type="predicted"/>
<sequence>MTSLVAPMPYPTIPTTPRRLIALGAGLVSLLLISAAARHFALGSPTTDIATLWLPLHLATAIPAIPLGAWVLLRRKGDRLHKRLGRLWAVLMMLAALTSFGLTGMLGHLGPIHILSLMVVIGVPRAIRSARRGRIAGHVRGMTIVYGSTVLAGLFAFLPGLMLGLWLFG</sequence>
<feature type="transmembrane region" description="Helical" evidence="1">
    <location>
        <begin position="85"/>
        <end position="102"/>
    </location>
</feature>
<feature type="transmembrane region" description="Helical" evidence="1">
    <location>
        <begin position="53"/>
        <end position="73"/>
    </location>
</feature>
<name>A0ABT8Y6B9_9SPHN</name>
<keyword evidence="1" id="KW-0812">Transmembrane</keyword>
<protein>
    <submittedName>
        <fullName evidence="2">DUF2306 domain-containing protein</fullName>
    </submittedName>
</protein>
<organism evidence="2 3">
    <name type="scientific">Sphingomonas natans</name>
    <dbReference type="NCBI Taxonomy" id="3063330"/>
    <lineage>
        <taxon>Bacteria</taxon>
        <taxon>Pseudomonadati</taxon>
        <taxon>Pseudomonadota</taxon>
        <taxon>Alphaproteobacteria</taxon>
        <taxon>Sphingomonadales</taxon>
        <taxon>Sphingomonadaceae</taxon>
        <taxon>Sphingomonas</taxon>
    </lineage>
</organism>
<evidence type="ECO:0000313" key="2">
    <source>
        <dbReference type="EMBL" id="MDO6413872.1"/>
    </source>
</evidence>
<dbReference type="Pfam" id="PF10067">
    <property type="entry name" value="DUF2306"/>
    <property type="match status" value="1"/>
</dbReference>
<evidence type="ECO:0000313" key="3">
    <source>
        <dbReference type="Proteomes" id="UP001169764"/>
    </source>
</evidence>
<dbReference type="InterPro" id="IPR018750">
    <property type="entry name" value="DUF2306_membrane"/>
</dbReference>
<reference evidence="2" key="1">
    <citation type="submission" date="2023-07" db="EMBL/GenBank/DDBJ databases">
        <authorList>
            <person name="Kim M."/>
        </authorList>
    </citation>
    <scope>NUCLEOTIDE SEQUENCE</scope>
    <source>
        <strain evidence="2">BIUV-7</strain>
    </source>
</reference>
<keyword evidence="1" id="KW-1133">Transmembrane helix</keyword>
<accession>A0ABT8Y6B9</accession>
<comment type="caution">
    <text evidence="2">The sequence shown here is derived from an EMBL/GenBank/DDBJ whole genome shotgun (WGS) entry which is preliminary data.</text>
</comment>
<dbReference type="Proteomes" id="UP001169764">
    <property type="component" value="Unassembled WGS sequence"/>
</dbReference>
<gene>
    <name evidence="2" type="ORF">Q4F19_05720</name>
</gene>
<keyword evidence="1" id="KW-0472">Membrane</keyword>
<dbReference type="EMBL" id="JAUOTP010000002">
    <property type="protein sequence ID" value="MDO6413872.1"/>
    <property type="molecule type" value="Genomic_DNA"/>
</dbReference>
<feature type="transmembrane region" description="Helical" evidence="1">
    <location>
        <begin position="139"/>
        <end position="168"/>
    </location>
</feature>
<dbReference type="RefSeq" id="WP_303540615.1">
    <property type="nucleotide sequence ID" value="NZ_JAUOTP010000002.1"/>
</dbReference>
<evidence type="ECO:0000256" key="1">
    <source>
        <dbReference type="SAM" id="Phobius"/>
    </source>
</evidence>
<keyword evidence="3" id="KW-1185">Reference proteome</keyword>